<dbReference type="AlphaFoldDB" id="A0A3D9CXS2"/>
<organism evidence="1 2">
    <name type="scientific">Epilithonimonas hispanica</name>
    <dbReference type="NCBI Taxonomy" id="358687"/>
    <lineage>
        <taxon>Bacteria</taxon>
        <taxon>Pseudomonadati</taxon>
        <taxon>Bacteroidota</taxon>
        <taxon>Flavobacteriia</taxon>
        <taxon>Flavobacteriales</taxon>
        <taxon>Weeksellaceae</taxon>
        <taxon>Chryseobacterium group</taxon>
        <taxon>Epilithonimonas</taxon>
    </lineage>
</organism>
<accession>A0A3D9CXS2</accession>
<dbReference type="EMBL" id="QNUG01000016">
    <property type="protein sequence ID" value="REC70542.1"/>
    <property type="molecule type" value="Genomic_DNA"/>
</dbReference>
<proteinExistence type="predicted"/>
<evidence type="ECO:0000313" key="1">
    <source>
        <dbReference type="EMBL" id="REC70542.1"/>
    </source>
</evidence>
<dbReference type="Proteomes" id="UP000256326">
    <property type="component" value="Unassembled WGS sequence"/>
</dbReference>
<sequence length="70" mass="8103">MGAYIRTPFPLFSIIAKEEKQSVELLSIRNVRKRAPLSSGRAAQNRNICHHIKTFHIILVFLFLKKIKNV</sequence>
<protein>
    <submittedName>
        <fullName evidence="1">Uncharacterized protein</fullName>
    </submittedName>
</protein>
<evidence type="ECO:0000313" key="2">
    <source>
        <dbReference type="Proteomes" id="UP000256326"/>
    </source>
</evidence>
<comment type="caution">
    <text evidence="1">The sequence shown here is derived from an EMBL/GenBank/DDBJ whole genome shotgun (WGS) entry which is preliminary data.</text>
</comment>
<name>A0A3D9CXS2_9FLAO</name>
<reference evidence="1 2" key="1">
    <citation type="journal article" date="2006" name="Int. J. Syst. Evol. Microbiol.">
        <title>Chryseobacterium hispanicum sp. nov., isolated from the drinking water distribution system of Sevilla, Spain.</title>
        <authorList>
            <person name="Gallego V."/>
            <person name="Garcia M.T."/>
            <person name="Ventosa A."/>
        </authorList>
    </citation>
    <scope>NUCLEOTIDE SEQUENCE [LARGE SCALE GENOMIC DNA]</scope>
    <source>
        <strain evidence="1 2">KCTC 22104</strain>
    </source>
</reference>
<keyword evidence="2" id="KW-1185">Reference proteome</keyword>
<gene>
    <name evidence="1" type="ORF">DRF58_09320</name>
</gene>